<dbReference type="AlphaFoldDB" id="A0A507R6S4"/>
<comment type="caution">
    <text evidence="2">The sequence shown here is derived from an EMBL/GenBank/DDBJ whole genome shotgun (WGS) entry which is preliminary data.</text>
</comment>
<feature type="region of interest" description="Disordered" evidence="1">
    <location>
        <begin position="295"/>
        <end position="335"/>
    </location>
</feature>
<keyword evidence="3" id="KW-1185">Reference proteome</keyword>
<gene>
    <name evidence="2" type="ORF">MPDQ_006588</name>
</gene>
<feature type="compositionally biased region" description="Acidic residues" evidence="1">
    <location>
        <begin position="314"/>
        <end position="325"/>
    </location>
</feature>
<evidence type="ECO:0000313" key="3">
    <source>
        <dbReference type="Proteomes" id="UP000319663"/>
    </source>
</evidence>
<dbReference type="InterPro" id="IPR022190">
    <property type="entry name" value="DUF3716"/>
</dbReference>
<accession>A0A507R6S4</accession>
<feature type="compositionally biased region" description="Polar residues" evidence="1">
    <location>
        <begin position="135"/>
        <end position="146"/>
    </location>
</feature>
<reference evidence="2 3" key="1">
    <citation type="submission" date="2019-06" db="EMBL/GenBank/DDBJ databases">
        <title>Wine fermentation using esterase from Monascus purpureus.</title>
        <authorList>
            <person name="Geng C."/>
            <person name="Zhang Y."/>
        </authorList>
    </citation>
    <scope>NUCLEOTIDE SEQUENCE [LARGE SCALE GENOMIC DNA]</scope>
    <source>
        <strain evidence="2">HQ1</strain>
    </source>
</reference>
<dbReference type="EMBL" id="VIFY01000006">
    <property type="protein sequence ID" value="TQB76811.1"/>
    <property type="molecule type" value="Genomic_DNA"/>
</dbReference>
<evidence type="ECO:0000256" key="1">
    <source>
        <dbReference type="SAM" id="MobiDB-lite"/>
    </source>
</evidence>
<evidence type="ECO:0000313" key="2">
    <source>
        <dbReference type="EMBL" id="TQB76811.1"/>
    </source>
</evidence>
<dbReference type="Proteomes" id="UP000319663">
    <property type="component" value="Unassembled WGS sequence"/>
</dbReference>
<feature type="compositionally biased region" description="Basic and acidic residues" evidence="1">
    <location>
        <begin position="301"/>
        <end position="313"/>
    </location>
</feature>
<proteinExistence type="predicted"/>
<protein>
    <submittedName>
        <fullName evidence="2">Uncharacterized protein</fullName>
    </submittedName>
</protein>
<dbReference type="Pfam" id="PF12511">
    <property type="entry name" value="DUF3716"/>
    <property type="match status" value="1"/>
</dbReference>
<organism evidence="2 3">
    <name type="scientific">Monascus purpureus</name>
    <name type="common">Red mold</name>
    <name type="synonym">Monascus anka</name>
    <dbReference type="NCBI Taxonomy" id="5098"/>
    <lineage>
        <taxon>Eukaryota</taxon>
        <taxon>Fungi</taxon>
        <taxon>Dikarya</taxon>
        <taxon>Ascomycota</taxon>
        <taxon>Pezizomycotina</taxon>
        <taxon>Eurotiomycetes</taxon>
        <taxon>Eurotiomycetidae</taxon>
        <taxon>Eurotiales</taxon>
        <taxon>Aspergillaceae</taxon>
        <taxon>Monascus</taxon>
    </lineage>
</organism>
<sequence length="335" mass="37697">MPARSMNVQGFLNVIEVTRNRTAQTKRFNGLPARRKLDWRVNVNGRTLVKPLKRAEEIIAAIIQERGKIASTPCQHCDAGWGPFTACVVIREANGQPAYGGQCSNCHWGGRGNRCSFVAHHNDNDVANPLPVNEQGPNHDSNGNQLSVQEDDAMSVDNEDVAPAHAQDDNASNSDGDAESVQIEHSLETEAATSSPSLSREVQHLILGMGVKIDANDVDQMSQAIRGLEYLQHRIQQRIIELHQAVRWRTRQPDWIAWRRQITAMSMSHEIQQPAGETEVEHHNELNELHEQHGQNNTHYYPHDPLDDFRESDYDPYNDLTEEEREQIANSSSGE</sequence>
<feature type="region of interest" description="Disordered" evidence="1">
    <location>
        <begin position="126"/>
        <end position="146"/>
    </location>
</feature>
<name>A0A507R6S4_MONPU</name>